<dbReference type="AlphaFoldDB" id="A0A6J7NRC5"/>
<evidence type="ECO:0000313" key="1">
    <source>
        <dbReference type="EMBL" id="CAB4994835.1"/>
    </source>
</evidence>
<gene>
    <name evidence="1" type="ORF">UFOPK3974_01145</name>
</gene>
<proteinExistence type="predicted"/>
<accession>A0A6J7NRC5</accession>
<reference evidence="1" key="1">
    <citation type="submission" date="2020-05" db="EMBL/GenBank/DDBJ databases">
        <authorList>
            <person name="Chiriac C."/>
            <person name="Salcher M."/>
            <person name="Ghai R."/>
            <person name="Kavagutti S V."/>
        </authorList>
    </citation>
    <scope>NUCLEOTIDE SEQUENCE</scope>
</reference>
<dbReference type="Pfam" id="PF13602">
    <property type="entry name" value="ADH_zinc_N_2"/>
    <property type="match status" value="1"/>
</dbReference>
<dbReference type="Gene3D" id="3.90.180.10">
    <property type="entry name" value="Medium-chain alcohol dehydrogenases, catalytic domain"/>
    <property type="match status" value="1"/>
</dbReference>
<name>A0A6J7NRC5_9ZZZZ</name>
<dbReference type="EMBL" id="CAFBOR010000170">
    <property type="protein sequence ID" value="CAB4994835.1"/>
    <property type="molecule type" value="Genomic_DNA"/>
</dbReference>
<protein>
    <submittedName>
        <fullName evidence="1">Unannotated protein</fullName>
    </submittedName>
</protein>
<sequence>MSKRLRLFGTVLRPRTREEKSAATSAFVAEVVPLLASGAVAPVIETVLPLSDAEQAYELLASDTTFGKVILDCR</sequence>
<organism evidence="1">
    <name type="scientific">freshwater metagenome</name>
    <dbReference type="NCBI Taxonomy" id="449393"/>
    <lineage>
        <taxon>unclassified sequences</taxon>
        <taxon>metagenomes</taxon>
        <taxon>ecological metagenomes</taxon>
    </lineage>
</organism>